<sequence length="210" mass="24593">MLIINRGVNLDLEQVEEWIKDTILDGVAIKTAMHDFRRDIYLLVYYNAHLGYNSDRVFIYSEIGRNPNISKKLICDLINAAIVESVLNLRQGSMEIEPLLALKHNAAIEDWNCIFDHASEYKFIEKCVTNANRIRLRKGKKKLNTTIYPSKRLIMQAVRNFYNQPSKNPNCINSEDPLKKPAIKSKFAYWNVDFTKYQKKDRTQNTIFRM</sequence>
<comment type="caution">
    <text evidence="1">The sequence shown here is derived from an EMBL/GenBank/DDBJ whole genome shotgun (WGS) entry which is preliminary data.</text>
</comment>
<evidence type="ECO:0000313" key="2">
    <source>
        <dbReference type="Proteomes" id="UP000652176"/>
    </source>
</evidence>
<gene>
    <name evidence="1" type="ORF">IE877_02810</name>
</gene>
<dbReference type="EMBL" id="JACXSS010000001">
    <property type="protein sequence ID" value="MBD9354827.1"/>
    <property type="molecule type" value="Genomic_DNA"/>
</dbReference>
<accession>A0ABR9CVF9</accession>
<name>A0ABR9CVF9_9GAMM</name>
<dbReference type="Proteomes" id="UP000652176">
    <property type="component" value="Unassembled WGS sequence"/>
</dbReference>
<dbReference type="RefSeq" id="WP_192373058.1">
    <property type="nucleotide sequence ID" value="NZ_CAJHIV010000001.1"/>
</dbReference>
<proteinExistence type="predicted"/>
<reference evidence="1 2" key="1">
    <citation type="submission" date="2020-09" db="EMBL/GenBank/DDBJ databases">
        <title>Methylomonas albis sp. nov. and Methylomonas fluvii sp. nov.: Two cold-adapted methanotrophs from the River Elbe and an amended description of Methylovulum psychrotolerans strain Eb1.</title>
        <authorList>
            <person name="Bussmann I.K."/>
            <person name="Klings K.-W."/>
            <person name="Warnstedt J."/>
            <person name="Hoppert M."/>
            <person name="Saborowski A."/>
            <person name="Horn F."/>
            <person name="Liebner S."/>
        </authorList>
    </citation>
    <scope>NUCLEOTIDE SEQUENCE [LARGE SCALE GENOMIC DNA]</scope>
    <source>
        <strain evidence="1 2">EbA</strain>
    </source>
</reference>
<organism evidence="1 2">
    <name type="scientific">Methylomonas albis</name>
    <dbReference type="NCBI Taxonomy" id="1854563"/>
    <lineage>
        <taxon>Bacteria</taxon>
        <taxon>Pseudomonadati</taxon>
        <taxon>Pseudomonadota</taxon>
        <taxon>Gammaproteobacteria</taxon>
        <taxon>Methylococcales</taxon>
        <taxon>Methylococcaceae</taxon>
        <taxon>Methylomonas</taxon>
    </lineage>
</organism>
<evidence type="ECO:0000313" key="1">
    <source>
        <dbReference type="EMBL" id="MBD9354827.1"/>
    </source>
</evidence>
<protein>
    <submittedName>
        <fullName evidence="1">Uncharacterized protein</fullName>
    </submittedName>
</protein>
<keyword evidence="2" id="KW-1185">Reference proteome</keyword>